<sequence>MLTPADVRAVTHAVLAAGRNEMHGLLDPTGVVAEADDDPDVRSLDR</sequence>
<reference evidence="1 3" key="1">
    <citation type="submission" date="2019-07" db="EMBL/GenBank/DDBJ databases">
        <title>Whole genome shotgun sequence of Cellulomonas hominis NBRC 16055.</title>
        <authorList>
            <person name="Hosoyama A."/>
            <person name="Uohara A."/>
            <person name="Ohji S."/>
            <person name="Ichikawa N."/>
        </authorList>
    </citation>
    <scope>NUCLEOTIDE SEQUENCE [LARGE SCALE GENOMIC DNA]</scope>
    <source>
        <strain evidence="1 3">NBRC 16055</strain>
    </source>
</reference>
<keyword evidence="3" id="KW-1185">Reference proteome</keyword>
<reference evidence="2 4" key="2">
    <citation type="submission" date="2020-08" db="EMBL/GenBank/DDBJ databases">
        <title>Sequencing the genomes of 1000 actinobacteria strains.</title>
        <authorList>
            <person name="Klenk H.-P."/>
        </authorList>
    </citation>
    <scope>NUCLEOTIDE SEQUENCE [LARGE SCALE GENOMIC DNA]</scope>
    <source>
        <strain evidence="2 4">DSM 9581</strain>
    </source>
</reference>
<evidence type="ECO:0000313" key="4">
    <source>
        <dbReference type="Proteomes" id="UP000564629"/>
    </source>
</evidence>
<accession>A0A511FGN6</accession>
<comment type="caution">
    <text evidence="1">The sequence shown here is derived from an EMBL/GenBank/DDBJ whole genome shotgun (WGS) entry which is preliminary data.</text>
</comment>
<organism evidence="1 3">
    <name type="scientific">Cellulomonas hominis</name>
    <dbReference type="NCBI Taxonomy" id="156981"/>
    <lineage>
        <taxon>Bacteria</taxon>
        <taxon>Bacillati</taxon>
        <taxon>Actinomycetota</taxon>
        <taxon>Actinomycetes</taxon>
        <taxon>Micrococcales</taxon>
        <taxon>Cellulomonadaceae</taxon>
        <taxon>Cellulomonas</taxon>
    </lineage>
</organism>
<gene>
    <name evidence="1" type="ORF">CHO01_21340</name>
    <name evidence="2" type="ORF">HNR08_002397</name>
</gene>
<name>A0A511FGN6_9CELL</name>
<proteinExistence type="predicted"/>
<evidence type="ECO:0000313" key="2">
    <source>
        <dbReference type="EMBL" id="MBB5473661.1"/>
    </source>
</evidence>
<dbReference type="Proteomes" id="UP000321723">
    <property type="component" value="Unassembled WGS sequence"/>
</dbReference>
<dbReference type="Proteomes" id="UP000564629">
    <property type="component" value="Unassembled WGS sequence"/>
</dbReference>
<dbReference type="RefSeq" id="WP_168430659.1">
    <property type="nucleotide sequence ID" value="NZ_BJVQ01000028.1"/>
</dbReference>
<dbReference type="AlphaFoldDB" id="A0A511FGN6"/>
<evidence type="ECO:0000313" key="3">
    <source>
        <dbReference type="Proteomes" id="UP000321723"/>
    </source>
</evidence>
<protein>
    <submittedName>
        <fullName evidence="1">Uncharacterized protein</fullName>
    </submittedName>
</protein>
<dbReference type="EMBL" id="BJVQ01000028">
    <property type="protein sequence ID" value="GEL47018.1"/>
    <property type="molecule type" value="Genomic_DNA"/>
</dbReference>
<evidence type="ECO:0000313" key="1">
    <source>
        <dbReference type="EMBL" id="GEL47018.1"/>
    </source>
</evidence>
<dbReference type="EMBL" id="JACHDN010000001">
    <property type="protein sequence ID" value="MBB5473661.1"/>
    <property type="molecule type" value="Genomic_DNA"/>
</dbReference>